<evidence type="ECO:0000256" key="3">
    <source>
        <dbReference type="ARBA" id="ARBA00021740"/>
    </source>
</evidence>
<evidence type="ECO:0000256" key="7">
    <source>
        <dbReference type="ARBA" id="ARBA00022630"/>
    </source>
</evidence>
<dbReference type="SMART" id="SM00086">
    <property type="entry name" value="PAC"/>
    <property type="match status" value="3"/>
</dbReference>
<dbReference type="PROSITE" id="PS50046">
    <property type="entry name" value="PHYTOCHROME_2"/>
    <property type="match status" value="1"/>
</dbReference>
<keyword evidence="11" id="KW-0547">Nucleotide-binding</keyword>
<evidence type="ECO:0000256" key="2">
    <source>
        <dbReference type="ARBA" id="ARBA00012438"/>
    </source>
</evidence>
<dbReference type="Pfam" id="PF08447">
    <property type="entry name" value="PAS_3"/>
    <property type="match status" value="2"/>
</dbReference>
<organism evidence="20 21">
    <name type="scientific">Methylobacterium soli</name>
    <dbReference type="NCBI Taxonomy" id="553447"/>
    <lineage>
        <taxon>Bacteria</taxon>
        <taxon>Pseudomonadati</taxon>
        <taxon>Pseudomonadota</taxon>
        <taxon>Alphaproteobacteria</taxon>
        <taxon>Hyphomicrobiales</taxon>
        <taxon>Methylobacteriaceae</taxon>
        <taxon>Methylobacterium</taxon>
    </lineage>
</organism>
<dbReference type="Proteomes" id="UP000474159">
    <property type="component" value="Unassembled WGS sequence"/>
</dbReference>
<sequence length="932" mass="100242">MTQDSASAEAEVTDERVSALLAYGLMDTSPEAGFDDAVLVASALCAAPAARLCFVATGRPRVAARIGPAAGETGLDDALCAAVLAGPGLLVIPDLTADPRTRDHPGVTGPEGLRFYAGARLETPDGLGLGTLCVLDVVPRPAGLNPGQAAGLGALARQIMARLELRRAVSRRNADIVQRQETQEIREASAVRLGETALLMRLAIEATDLGVFDYDLVADRLTWDGRTRTLFGAAPDEPVTYAGSFLPRLHPEDRARIDAEIQACLDPRRTGLFDSAFRIRAPDGARRWLSARGRRVVAGGRATRLVCTLLDISARKEGELALQAIRDRYRLVTRATNDAIWDWDLSTGTMVWNEALQAAYGWVPDQVEPTGAWWIARVHPDDRAQVDDDIRAVVEGRVSEWSHEYRFLRADGTYAEVLDRGYMVRDAAGTPLRMIGALLDVTERNQVGAQFRAVFEGANLGIVQLDPRSLKALRVNAKLCEIWGAQPEEILGQSVAKWTPAEDAVARDALHRRLANGEIMQETLEKRYRRADGRLIWGRVNLVSQVLGDAIQTTAMIEDITQERLAEERQRALIELGDALRDSGARGSMLNAAAAILGRTLSTARAGYRSVDPRAGLSAPGGIWPASAAAADAAPRPLADFPATAQCLRRGETVAVPDVTGDPHFAGDAAGYAALGVRALIEVPLIQRGNLVGVLFAHASEPRDWAPGEVAFAREVAERAWDALGRFQAEDQQRLLNRELSHRLKNTLAMVQAIASQTLRNAPDFETAKESLAARLIALGKAHDILLTGARESADIDAVITGALSIHDDRQPGRFAIRGPAIEVGPKAALSLSLMMHELATNAVKYGALSVPEGRVVVDWQILDGGAEPSLRMAWTEQGGPIVRAPARRGFGSRLIERGLAGAIGGEVSLLYEPGGVVCRVEAPLAGFQSVD</sequence>
<evidence type="ECO:0000256" key="16">
    <source>
        <dbReference type="ARBA" id="ARBA00023170"/>
    </source>
</evidence>
<dbReference type="OrthoDB" id="341208at2"/>
<dbReference type="GO" id="GO:0005524">
    <property type="term" value="F:ATP binding"/>
    <property type="evidence" value="ECO:0007669"/>
    <property type="project" value="UniProtKB-KW"/>
</dbReference>
<reference evidence="20 21" key="1">
    <citation type="submission" date="2019-09" db="EMBL/GenBank/DDBJ databases">
        <title>YIM 48816 draft genome.</title>
        <authorList>
            <person name="Jiang L."/>
        </authorList>
    </citation>
    <scope>NUCLEOTIDE SEQUENCE [LARGE SCALE GENOMIC DNA]</scope>
    <source>
        <strain evidence="20 21">YIM 48816</strain>
    </source>
</reference>
<evidence type="ECO:0000259" key="19">
    <source>
        <dbReference type="PROSITE" id="PS50113"/>
    </source>
</evidence>
<dbReference type="InterPro" id="IPR001610">
    <property type="entry name" value="PAC"/>
</dbReference>
<dbReference type="SMART" id="SM00091">
    <property type="entry name" value="PAS"/>
    <property type="match status" value="3"/>
</dbReference>
<dbReference type="PANTHER" id="PTHR41523">
    <property type="entry name" value="TWO-COMPONENT SYSTEM SENSOR PROTEIN"/>
    <property type="match status" value="1"/>
</dbReference>
<dbReference type="CDD" id="cd00130">
    <property type="entry name" value="PAS"/>
    <property type="match status" value="3"/>
</dbReference>
<keyword evidence="16" id="KW-0675">Receptor</keyword>
<keyword evidence="14" id="KW-0157">Chromophore</keyword>
<dbReference type="GO" id="GO:0006355">
    <property type="term" value="P:regulation of DNA-templated transcription"/>
    <property type="evidence" value="ECO:0007669"/>
    <property type="project" value="InterPro"/>
</dbReference>
<dbReference type="SMART" id="SM00911">
    <property type="entry name" value="HWE_HK"/>
    <property type="match status" value="1"/>
</dbReference>
<dbReference type="EC" id="2.7.13.3" evidence="2"/>
<proteinExistence type="predicted"/>
<dbReference type="InterPro" id="IPR029016">
    <property type="entry name" value="GAF-like_dom_sf"/>
</dbReference>
<keyword evidence="12" id="KW-0418">Kinase</keyword>
<evidence type="ECO:0000313" key="20">
    <source>
        <dbReference type="EMBL" id="KAB1077086.1"/>
    </source>
</evidence>
<evidence type="ECO:0000256" key="5">
    <source>
        <dbReference type="ARBA" id="ARBA00022553"/>
    </source>
</evidence>
<dbReference type="InterPro" id="IPR016132">
    <property type="entry name" value="Phyto_chromo_attachment"/>
</dbReference>
<dbReference type="InterPro" id="IPR000700">
    <property type="entry name" value="PAS-assoc_C"/>
</dbReference>
<keyword evidence="4" id="KW-0600">Photoreceptor protein</keyword>
<dbReference type="SUPFAM" id="SSF55781">
    <property type="entry name" value="GAF domain-like"/>
    <property type="match status" value="2"/>
</dbReference>
<dbReference type="EMBL" id="VZZK01000024">
    <property type="protein sequence ID" value="KAB1077086.1"/>
    <property type="molecule type" value="Genomic_DNA"/>
</dbReference>
<dbReference type="InterPro" id="IPR013655">
    <property type="entry name" value="PAS_fold_3"/>
</dbReference>
<feature type="domain" description="PAC" evidence="19">
    <location>
        <begin position="273"/>
        <end position="324"/>
    </location>
</feature>
<keyword evidence="13" id="KW-0067">ATP-binding</keyword>
<keyword evidence="10" id="KW-0677">Repeat</keyword>
<dbReference type="SUPFAM" id="SSF55785">
    <property type="entry name" value="PYP-like sensor domain (PAS domain)"/>
    <property type="match status" value="3"/>
</dbReference>
<feature type="domain" description="PAC" evidence="19">
    <location>
        <begin position="401"/>
        <end position="453"/>
    </location>
</feature>
<dbReference type="RefSeq" id="WP_151002118.1">
    <property type="nucleotide sequence ID" value="NZ_VZZK01000024.1"/>
</dbReference>
<feature type="domain" description="Phytochrome chromophore attachment site" evidence="17">
    <location>
        <begin position="675"/>
        <end position="719"/>
    </location>
</feature>
<feature type="domain" description="PAS" evidence="18">
    <location>
        <begin position="325"/>
        <end position="397"/>
    </location>
</feature>
<dbReference type="InterPro" id="IPR013767">
    <property type="entry name" value="PAS_fold"/>
</dbReference>
<evidence type="ECO:0000256" key="4">
    <source>
        <dbReference type="ARBA" id="ARBA00022543"/>
    </source>
</evidence>
<keyword evidence="9" id="KW-0808">Transferase</keyword>
<dbReference type="InterPro" id="IPR000014">
    <property type="entry name" value="PAS"/>
</dbReference>
<keyword evidence="7" id="KW-0285">Flavoprotein</keyword>
<keyword evidence="15" id="KW-0843">Virulence</keyword>
<feature type="domain" description="PAS" evidence="18">
    <location>
        <begin position="447"/>
        <end position="517"/>
    </location>
</feature>
<evidence type="ECO:0000256" key="8">
    <source>
        <dbReference type="ARBA" id="ARBA00022643"/>
    </source>
</evidence>
<dbReference type="SMART" id="SM00065">
    <property type="entry name" value="GAF"/>
    <property type="match status" value="2"/>
</dbReference>
<keyword evidence="5" id="KW-0597">Phosphoprotein</keyword>
<dbReference type="Gene3D" id="3.30.450.20">
    <property type="entry name" value="PAS domain"/>
    <property type="match status" value="3"/>
</dbReference>
<dbReference type="InterPro" id="IPR011102">
    <property type="entry name" value="Sig_transdc_His_kinase_HWE"/>
</dbReference>
<evidence type="ECO:0000256" key="6">
    <source>
        <dbReference type="ARBA" id="ARBA00022606"/>
    </source>
</evidence>
<keyword evidence="6" id="KW-0716">Sensory transduction</keyword>
<dbReference type="GO" id="GO:0004673">
    <property type="term" value="F:protein histidine kinase activity"/>
    <property type="evidence" value="ECO:0007669"/>
    <property type="project" value="UniProtKB-EC"/>
</dbReference>
<dbReference type="Pfam" id="PF01590">
    <property type="entry name" value="GAF"/>
    <property type="match status" value="2"/>
</dbReference>
<keyword evidence="8" id="KW-0288">FMN</keyword>
<evidence type="ECO:0000256" key="12">
    <source>
        <dbReference type="ARBA" id="ARBA00022777"/>
    </source>
</evidence>
<protein>
    <recommendedName>
        <fullName evidence="3">Blue-light-activated histidine kinase</fullName>
        <ecNumber evidence="2">2.7.13.3</ecNumber>
    </recommendedName>
</protein>
<dbReference type="Gene3D" id="3.30.565.10">
    <property type="entry name" value="Histidine kinase-like ATPase, C-terminal domain"/>
    <property type="match status" value="1"/>
</dbReference>
<evidence type="ECO:0000256" key="1">
    <source>
        <dbReference type="ARBA" id="ARBA00000085"/>
    </source>
</evidence>
<evidence type="ECO:0000313" key="21">
    <source>
        <dbReference type="Proteomes" id="UP000474159"/>
    </source>
</evidence>
<dbReference type="PANTHER" id="PTHR41523:SF7">
    <property type="entry name" value="HISTIDINE KINASE"/>
    <property type="match status" value="1"/>
</dbReference>
<evidence type="ECO:0000256" key="15">
    <source>
        <dbReference type="ARBA" id="ARBA00023026"/>
    </source>
</evidence>
<evidence type="ECO:0000256" key="9">
    <source>
        <dbReference type="ARBA" id="ARBA00022679"/>
    </source>
</evidence>
<comment type="catalytic activity">
    <reaction evidence="1">
        <text>ATP + protein L-histidine = ADP + protein N-phospho-L-histidine.</text>
        <dbReference type="EC" id="2.7.13.3"/>
    </reaction>
</comment>
<name>A0A6L3T1Y8_9HYPH</name>
<dbReference type="GO" id="GO:0009881">
    <property type="term" value="F:photoreceptor activity"/>
    <property type="evidence" value="ECO:0007669"/>
    <property type="project" value="UniProtKB-KW"/>
</dbReference>
<dbReference type="PROSITE" id="PS50113">
    <property type="entry name" value="PAC"/>
    <property type="match status" value="3"/>
</dbReference>
<evidence type="ECO:0000259" key="17">
    <source>
        <dbReference type="PROSITE" id="PS50046"/>
    </source>
</evidence>
<evidence type="ECO:0000256" key="11">
    <source>
        <dbReference type="ARBA" id="ARBA00022741"/>
    </source>
</evidence>
<dbReference type="InterPro" id="IPR036890">
    <property type="entry name" value="HATPase_C_sf"/>
</dbReference>
<comment type="caution">
    <text evidence="20">The sequence shown here is derived from an EMBL/GenBank/DDBJ whole genome shotgun (WGS) entry which is preliminary data.</text>
</comment>
<dbReference type="Pfam" id="PF07536">
    <property type="entry name" value="HWE_HK"/>
    <property type="match status" value="1"/>
</dbReference>
<evidence type="ECO:0000256" key="14">
    <source>
        <dbReference type="ARBA" id="ARBA00022991"/>
    </source>
</evidence>
<dbReference type="AlphaFoldDB" id="A0A6L3T1Y8"/>
<dbReference type="Gene3D" id="2.10.70.100">
    <property type="match status" value="2"/>
</dbReference>
<dbReference type="Gene3D" id="3.30.450.40">
    <property type="match status" value="2"/>
</dbReference>
<accession>A0A6L3T1Y8</accession>
<feature type="domain" description="PAC" evidence="19">
    <location>
        <begin position="522"/>
        <end position="572"/>
    </location>
</feature>
<gene>
    <name evidence="20" type="ORF">F6X53_20660</name>
</gene>
<dbReference type="InterPro" id="IPR035965">
    <property type="entry name" value="PAS-like_dom_sf"/>
</dbReference>
<keyword evidence="21" id="KW-1185">Reference proteome</keyword>
<dbReference type="InterPro" id="IPR003018">
    <property type="entry name" value="GAF"/>
</dbReference>
<evidence type="ECO:0000256" key="10">
    <source>
        <dbReference type="ARBA" id="ARBA00022737"/>
    </source>
</evidence>
<dbReference type="NCBIfam" id="TIGR00229">
    <property type="entry name" value="sensory_box"/>
    <property type="match status" value="3"/>
</dbReference>
<dbReference type="PROSITE" id="PS50112">
    <property type="entry name" value="PAS"/>
    <property type="match status" value="3"/>
</dbReference>
<evidence type="ECO:0000259" key="18">
    <source>
        <dbReference type="PROSITE" id="PS50112"/>
    </source>
</evidence>
<dbReference type="Pfam" id="PF00989">
    <property type="entry name" value="PAS"/>
    <property type="match status" value="1"/>
</dbReference>
<evidence type="ECO:0000256" key="13">
    <source>
        <dbReference type="ARBA" id="ARBA00022840"/>
    </source>
</evidence>
<feature type="domain" description="PAS" evidence="18">
    <location>
        <begin position="196"/>
        <end position="268"/>
    </location>
</feature>